<reference evidence="1" key="1">
    <citation type="submission" date="2020-01" db="EMBL/GenBank/DDBJ databases">
        <authorList>
            <person name="Hornung B."/>
        </authorList>
    </citation>
    <scope>NUCLEOTIDE SEQUENCE</scope>
    <source>
        <strain evidence="1">PacBioINE</strain>
    </source>
</reference>
<dbReference type="Proteomes" id="UP000836597">
    <property type="component" value="Chromosome"/>
</dbReference>
<dbReference type="AlphaFoldDB" id="A0A8S0WPK8"/>
<dbReference type="GO" id="GO:0016787">
    <property type="term" value="F:hydrolase activity"/>
    <property type="evidence" value="ECO:0007669"/>
    <property type="project" value="UniProtKB-KW"/>
</dbReference>
<name>A0A8S0WPK8_9FIRM</name>
<keyword evidence="1" id="KW-0812">Transmembrane</keyword>
<gene>
    <name evidence="1" type="ORF">DEACI_2665</name>
</gene>
<keyword evidence="1" id="KW-0472">Membrane</keyword>
<dbReference type="EMBL" id="LR746496">
    <property type="protein sequence ID" value="CAA7601994.1"/>
    <property type="molecule type" value="Genomic_DNA"/>
</dbReference>
<organism evidence="1">
    <name type="scientific">Acididesulfobacillus acetoxydans</name>
    <dbReference type="NCBI Taxonomy" id="1561005"/>
    <lineage>
        <taxon>Bacteria</taxon>
        <taxon>Bacillati</taxon>
        <taxon>Bacillota</taxon>
        <taxon>Clostridia</taxon>
        <taxon>Eubacteriales</taxon>
        <taxon>Peptococcaceae</taxon>
        <taxon>Acididesulfobacillus</taxon>
    </lineage>
</organism>
<keyword evidence="1" id="KW-0378">Hydrolase</keyword>
<dbReference type="KEGG" id="aacx:DEACI_2665"/>
<accession>A0A8S0WPK8</accession>
<proteinExistence type="predicted"/>
<sequence length="140" mass="16003">MASRRTQHSRTYVNSDGSYTTQVSIGSLHYKDTHGQWQDISNQLVPSSEPGFSLQNKANAFQTRFAESSAARFLAQLRLDSQHKVSWRLDHVRTVRAVNRTHTVTYPDIFQDTDLEYQPFSDGLKENILLKDLQAECLSV</sequence>
<dbReference type="RefSeq" id="WP_240985439.1">
    <property type="nucleotide sequence ID" value="NZ_CDGJ01000078.1"/>
</dbReference>
<evidence type="ECO:0000313" key="1">
    <source>
        <dbReference type="EMBL" id="CAA7601994.1"/>
    </source>
</evidence>
<protein>
    <submittedName>
        <fullName evidence="1">Wall-associated repeat protein cell wall hydrolase signal transmembrane reticulocyte</fullName>
    </submittedName>
</protein>